<keyword evidence="5" id="KW-0631">Potassium channel</keyword>
<comment type="caution">
    <text evidence="13">The sequence shown here is derived from an EMBL/GenBank/DDBJ whole genome shotgun (WGS) entry which is preliminary data.</text>
</comment>
<dbReference type="SUPFAM" id="SSF81324">
    <property type="entry name" value="Voltage-gated potassium channels"/>
    <property type="match status" value="1"/>
</dbReference>
<dbReference type="PRINTS" id="PR00169">
    <property type="entry name" value="KCHANNEL"/>
</dbReference>
<evidence type="ECO:0000256" key="11">
    <source>
        <dbReference type="SAM" id="Phobius"/>
    </source>
</evidence>
<evidence type="ECO:0000256" key="3">
    <source>
        <dbReference type="ARBA" id="ARBA00022538"/>
    </source>
</evidence>
<feature type="domain" description="Ion transport" evidence="12">
    <location>
        <begin position="29"/>
        <end position="246"/>
    </location>
</feature>
<dbReference type="Pfam" id="PF00520">
    <property type="entry name" value="Ion_trans"/>
    <property type="match status" value="1"/>
</dbReference>
<keyword evidence="8" id="KW-0406">Ion transport</keyword>
<evidence type="ECO:0000256" key="8">
    <source>
        <dbReference type="ARBA" id="ARBA00023065"/>
    </source>
</evidence>
<dbReference type="GO" id="GO:0034220">
    <property type="term" value="P:monoatomic ion transmembrane transport"/>
    <property type="evidence" value="ECO:0007669"/>
    <property type="project" value="UniProtKB-KW"/>
</dbReference>
<keyword evidence="7 11" id="KW-1133">Transmembrane helix</keyword>
<evidence type="ECO:0000256" key="1">
    <source>
        <dbReference type="ARBA" id="ARBA00004141"/>
    </source>
</evidence>
<dbReference type="Gene3D" id="1.10.287.70">
    <property type="match status" value="1"/>
</dbReference>
<keyword evidence="6" id="KW-0630">Potassium</keyword>
<name>A0ABT9HZT9_9GAMM</name>
<feature type="transmembrane region" description="Helical" evidence="11">
    <location>
        <begin position="158"/>
        <end position="179"/>
    </location>
</feature>
<evidence type="ECO:0000256" key="6">
    <source>
        <dbReference type="ARBA" id="ARBA00022958"/>
    </source>
</evidence>
<keyword evidence="14" id="KW-1185">Reference proteome</keyword>
<feature type="transmembrane region" description="Helical" evidence="11">
    <location>
        <begin position="29"/>
        <end position="48"/>
    </location>
</feature>
<organism evidence="13 14">
    <name type="scientific">Rheinheimera baltica</name>
    <dbReference type="NCBI Taxonomy" id="67576"/>
    <lineage>
        <taxon>Bacteria</taxon>
        <taxon>Pseudomonadati</taxon>
        <taxon>Pseudomonadota</taxon>
        <taxon>Gammaproteobacteria</taxon>
        <taxon>Chromatiales</taxon>
        <taxon>Chromatiaceae</taxon>
        <taxon>Rheinheimera</taxon>
    </lineage>
</organism>
<feature type="transmembrane region" description="Helical" evidence="11">
    <location>
        <begin position="93"/>
        <end position="115"/>
    </location>
</feature>
<evidence type="ECO:0000313" key="14">
    <source>
        <dbReference type="Proteomes" id="UP001231109"/>
    </source>
</evidence>
<evidence type="ECO:0000256" key="5">
    <source>
        <dbReference type="ARBA" id="ARBA00022826"/>
    </source>
</evidence>
<dbReference type="InterPro" id="IPR028325">
    <property type="entry name" value="VG_K_chnl"/>
</dbReference>
<evidence type="ECO:0000256" key="4">
    <source>
        <dbReference type="ARBA" id="ARBA00022692"/>
    </source>
</evidence>
<accession>A0ABT9HZT9</accession>
<feature type="transmembrane region" description="Helical" evidence="11">
    <location>
        <begin position="60"/>
        <end position="81"/>
    </location>
</feature>
<comment type="subcellular location">
    <subcellularLocation>
        <location evidence="1">Membrane</location>
        <topology evidence="1">Multi-pass membrane protein</topology>
    </subcellularLocation>
</comment>
<feature type="transmembrane region" description="Helical" evidence="11">
    <location>
        <begin position="219"/>
        <end position="243"/>
    </location>
</feature>
<dbReference type="InterPro" id="IPR005821">
    <property type="entry name" value="Ion_trans_dom"/>
</dbReference>
<dbReference type="EMBL" id="JAPJDZ010000028">
    <property type="protein sequence ID" value="MDP5136626.1"/>
    <property type="molecule type" value="Genomic_DNA"/>
</dbReference>
<protein>
    <submittedName>
        <fullName evidence="13">Potassium channel family protein</fullName>
    </submittedName>
</protein>
<keyword evidence="3" id="KW-0633">Potassium transport</keyword>
<dbReference type="PANTHER" id="PTHR11537:SF254">
    <property type="entry name" value="POTASSIUM VOLTAGE-GATED CHANNEL PROTEIN SHAB"/>
    <property type="match status" value="1"/>
</dbReference>
<feature type="transmembrane region" description="Helical" evidence="11">
    <location>
        <begin position="121"/>
        <end position="138"/>
    </location>
</feature>
<reference evidence="13 14" key="1">
    <citation type="submission" date="2022-11" db="EMBL/GenBank/DDBJ databases">
        <title>Viruses from the air-sea interface of a natural surface slick.</title>
        <authorList>
            <person name="Rahlff J."/>
            <person name="Holmfeldt K."/>
        </authorList>
    </citation>
    <scope>NUCLEOTIDE SEQUENCE [LARGE SCALE GENOMIC DNA]</scope>
    <source>
        <strain evidence="13 14">SMS4</strain>
    </source>
</reference>
<proteinExistence type="predicted"/>
<keyword evidence="4 11" id="KW-0812">Transmembrane</keyword>
<dbReference type="PANTHER" id="PTHR11537">
    <property type="entry name" value="VOLTAGE-GATED POTASSIUM CHANNEL"/>
    <property type="match status" value="1"/>
</dbReference>
<sequence length="266" mass="29466">MTASSRHAMRHKLAIQLDPELSRQDGLTLLNMFIALVIVVGIVLAVLQTEPMVVTGNEHWFRYSELIFGSIFLLEYLARVWTSVENEKVKSRWHYIFSFVAIADLLAVTVAFSVYLGNGGILLRLLLLIRVLRLARLGRFSMAMDCIIEAVRSRGYELLVSAIFAAALLLMSSTLLYLVEGPHQPEAFGSILRSAWWAVATLTTVGYGDVYPVTALGRVLAGFTAITGVCIIAMPTGILASAFSDAIQVAKERHRKLPKILERDKD</sequence>
<keyword evidence="10 13" id="KW-0407">Ion channel</keyword>
<evidence type="ECO:0000313" key="13">
    <source>
        <dbReference type="EMBL" id="MDP5136626.1"/>
    </source>
</evidence>
<dbReference type="Proteomes" id="UP001231109">
    <property type="component" value="Unassembled WGS sequence"/>
</dbReference>
<evidence type="ECO:0000256" key="2">
    <source>
        <dbReference type="ARBA" id="ARBA00022448"/>
    </source>
</evidence>
<keyword evidence="2" id="KW-0813">Transport</keyword>
<evidence type="ECO:0000256" key="10">
    <source>
        <dbReference type="ARBA" id="ARBA00023303"/>
    </source>
</evidence>
<keyword evidence="9 11" id="KW-0472">Membrane</keyword>
<dbReference type="RefSeq" id="WP_027669973.1">
    <property type="nucleotide sequence ID" value="NZ_JAPJDZ010000028.1"/>
</dbReference>
<evidence type="ECO:0000259" key="12">
    <source>
        <dbReference type="Pfam" id="PF00520"/>
    </source>
</evidence>
<evidence type="ECO:0000256" key="9">
    <source>
        <dbReference type="ARBA" id="ARBA00023136"/>
    </source>
</evidence>
<gene>
    <name evidence="13" type="ORF">ORJ04_11780</name>
</gene>
<evidence type="ECO:0000256" key="7">
    <source>
        <dbReference type="ARBA" id="ARBA00022989"/>
    </source>
</evidence>